<reference evidence="3" key="1">
    <citation type="journal article" date="2019" name="Int. J. Syst. Evol. Microbiol.">
        <title>The Global Catalogue of Microorganisms (GCM) 10K type strain sequencing project: providing services to taxonomists for standard genome sequencing and annotation.</title>
        <authorList>
            <consortium name="The Broad Institute Genomics Platform"/>
            <consortium name="The Broad Institute Genome Sequencing Center for Infectious Disease"/>
            <person name="Wu L."/>
            <person name="Ma J."/>
        </authorList>
    </citation>
    <scope>NUCLEOTIDE SEQUENCE [LARGE SCALE GENOMIC DNA]</scope>
    <source>
        <strain evidence="3">CGMCC 1.1927</strain>
    </source>
</reference>
<feature type="region of interest" description="Disordered" evidence="1">
    <location>
        <begin position="36"/>
        <end position="55"/>
    </location>
</feature>
<name>A0ABQ1Y404_9MICC</name>
<dbReference type="Proteomes" id="UP000596938">
    <property type="component" value="Unassembled WGS sequence"/>
</dbReference>
<evidence type="ECO:0000313" key="2">
    <source>
        <dbReference type="EMBL" id="GGH10791.1"/>
    </source>
</evidence>
<sequence length="118" mass="12985">MTPRMAEKESSTASSGKIWFGATAESLSRRDRPKFLTLMPNKRPPGSSFTLMPDRKPSVSYSCLRRLPSSSSTHNRCRVQCSKARWAIEPISVANDTGDLGADVETAATPEAKQNINR</sequence>
<gene>
    <name evidence="2" type="ORF">GCM10011577_39710</name>
</gene>
<evidence type="ECO:0000256" key="1">
    <source>
        <dbReference type="SAM" id="MobiDB-lite"/>
    </source>
</evidence>
<keyword evidence="3" id="KW-1185">Reference proteome</keyword>
<comment type="caution">
    <text evidence="2">The sequence shown here is derived from an EMBL/GenBank/DDBJ whole genome shotgun (WGS) entry which is preliminary data.</text>
</comment>
<proteinExistence type="predicted"/>
<evidence type="ECO:0000313" key="3">
    <source>
        <dbReference type="Proteomes" id="UP000596938"/>
    </source>
</evidence>
<dbReference type="EMBL" id="BMKU01000021">
    <property type="protein sequence ID" value="GGH10791.1"/>
    <property type="molecule type" value="Genomic_DNA"/>
</dbReference>
<feature type="region of interest" description="Disordered" evidence="1">
    <location>
        <begin position="97"/>
        <end position="118"/>
    </location>
</feature>
<accession>A0ABQ1Y404</accession>
<protein>
    <submittedName>
        <fullName evidence="2">Uncharacterized protein</fullName>
    </submittedName>
</protein>
<organism evidence="2 3">
    <name type="scientific">Pseudarthrobacter polychromogenes</name>
    <dbReference type="NCBI Taxonomy" id="1676"/>
    <lineage>
        <taxon>Bacteria</taxon>
        <taxon>Bacillati</taxon>
        <taxon>Actinomycetota</taxon>
        <taxon>Actinomycetes</taxon>
        <taxon>Micrococcales</taxon>
        <taxon>Micrococcaceae</taxon>
        <taxon>Pseudarthrobacter</taxon>
    </lineage>
</organism>